<protein>
    <submittedName>
        <fullName evidence="1">Uncharacterized protein</fullName>
    </submittedName>
</protein>
<dbReference type="RefSeq" id="WP_094325011.1">
    <property type="nucleotide sequence ID" value="NZ_CP022347.1"/>
</dbReference>
<evidence type="ECO:0000313" key="2">
    <source>
        <dbReference type="Proteomes" id="UP000201169"/>
    </source>
</evidence>
<keyword evidence="2" id="KW-1185">Reference proteome</keyword>
<dbReference type="EMBL" id="CP022347">
    <property type="protein sequence ID" value="ASQ30240.1"/>
    <property type="molecule type" value="Genomic_DNA"/>
</dbReference>
<dbReference type="AlphaFoldDB" id="A0A222MX48"/>
<dbReference type="KEGG" id="cavi:CAV_0573"/>
<dbReference type="Proteomes" id="UP000201169">
    <property type="component" value="Chromosome"/>
</dbReference>
<gene>
    <name evidence="1" type="ORF">CAV_0573</name>
</gene>
<evidence type="ECO:0000313" key="1">
    <source>
        <dbReference type="EMBL" id="ASQ30240.1"/>
    </source>
</evidence>
<accession>A0A222MX48</accession>
<organism evidence="1 2">
    <name type="scientific">Campylobacter avium LMG 24591</name>
    <dbReference type="NCBI Taxonomy" id="522484"/>
    <lineage>
        <taxon>Bacteria</taxon>
        <taxon>Pseudomonadati</taxon>
        <taxon>Campylobacterota</taxon>
        <taxon>Epsilonproteobacteria</taxon>
        <taxon>Campylobacterales</taxon>
        <taxon>Campylobacteraceae</taxon>
        <taxon>Campylobacter</taxon>
    </lineage>
</organism>
<sequence>MAIQYVNNVSYLARAQVNLNEVEKENFKALMLPKGAEILHLSVEIVEPDTMGNTLDVGLDEEKSFFISSLGLDSKKSELSSVITSTKQNSFVSISRSEASADGVVVIRAEYFLPSLIKTEY</sequence>
<proteinExistence type="predicted"/>
<reference evidence="1 2" key="1">
    <citation type="submission" date="2017-07" db="EMBL/GenBank/DDBJ databases">
        <title>Analysis of two Campylobacter avium genomes and identification of a novel hippuricase gene.</title>
        <authorList>
            <person name="Miller W.G."/>
            <person name="Chapman M.H."/>
            <person name="Yee E."/>
            <person name="Revez J."/>
            <person name="Bono J.L."/>
            <person name="Rossi M."/>
        </authorList>
    </citation>
    <scope>NUCLEOTIDE SEQUENCE [LARGE SCALE GENOMIC DNA]</scope>
    <source>
        <strain evidence="1 2">LMG 24591</strain>
    </source>
</reference>
<name>A0A222MX48_9BACT</name>